<protein>
    <submittedName>
        <fullName evidence="1">Uncharacterized protein</fullName>
    </submittedName>
</protein>
<organism evidence="1 2">
    <name type="scientific">Thermodesulfovibrio aggregans</name>
    <dbReference type="NCBI Taxonomy" id="86166"/>
    <lineage>
        <taxon>Bacteria</taxon>
        <taxon>Pseudomonadati</taxon>
        <taxon>Nitrospirota</taxon>
        <taxon>Thermodesulfovibrionia</taxon>
        <taxon>Thermodesulfovibrionales</taxon>
        <taxon>Thermodesulfovibrionaceae</taxon>
        <taxon>Thermodesulfovibrio</taxon>
    </lineage>
</organism>
<comment type="caution">
    <text evidence="1">The sequence shown here is derived from an EMBL/GenBank/DDBJ whole genome shotgun (WGS) entry which is preliminary data.</text>
</comment>
<dbReference type="EMBL" id="PNIO01000051">
    <property type="protein sequence ID" value="PMP69875.1"/>
    <property type="molecule type" value="Genomic_DNA"/>
</dbReference>
<reference evidence="1 2" key="1">
    <citation type="submission" date="2018-01" db="EMBL/GenBank/DDBJ databases">
        <title>Metagenomic assembled genomes from two thermal pools in the Uzon Caldera, Kamchatka, Russia.</title>
        <authorList>
            <person name="Wilkins L."/>
            <person name="Ettinger C."/>
        </authorList>
    </citation>
    <scope>NUCLEOTIDE SEQUENCE [LARGE SCALE GENOMIC DNA]</scope>
    <source>
        <strain evidence="1">ZAV-04</strain>
    </source>
</reference>
<evidence type="ECO:0000313" key="2">
    <source>
        <dbReference type="Proteomes" id="UP000242288"/>
    </source>
</evidence>
<dbReference type="Proteomes" id="UP000242288">
    <property type="component" value="Unassembled WGS sequence"/>
</dbReference>
<sequence length="61" mass="6930">MKAIVEIEFKDLPVEKIQKILVEILHALKVSEYIENSKFQIFTPDGVVTEKCILEASKVIA</sequence>
<gene>
    <name evidence="1" type="ORF">C0186_05905</name>
</gene>
<name>A0A2J6WHM6_9BACT</name>
<dbReference type="AlphaFoldDB" id="A0A2J6WHM6"/>
<proteinExistence type="predicted"/>
<evidence type="ECO:0000313" key="1">
    <source>
        <dbReference type="EMBL" id="PMP69875.1"/>
    </source>
</evidence>
<accession>A0A2J6WHM6</accession>